<protein>
    <submittedName>
        <fullName evidence="1">Uncharacterized protein</fullName>
    </submittedName>
</protein>
<comment type="caution">
    <text evidence="1">The sequence shown here is derived from an EMBL/GenBank/DDBJ whole genome shotgun (WGS) entry which is preliminary data.</text>
</comment>
<proteinExistence type="predicted"/>
<name>A0ACC1C8B5_9ROSI</name>
<dbReference type="EMBL" id="CM047897">
    <property type="protein sequence ID" value="KAJ0111762.1"/>
    <property type="molecule type" value="Genomic_DNA"/>
</dbReference>
<keyword evidence="2" id="KW-1185">Reference proteome</keyword>
<organism evidence="1 2">
    <name type="scientific">Pistacia atlantica</name>
    <dbReference type="NCBI Taxonomy" id="434234"/>
    <lineage>
        <taxon>Eukaryota</taxon>
        <taxon>Viridiplantae</taxon>
        <taxon>Streptophyta</taxon>
        <taxon>Embryophyta</taxon>
        <taxon>Tracheophyta</taxon>
        <taxon>Spermatophyta</taxon>
        <taxon>Magnoliopsida</taxon>
        <taxon>eudicotyledons</taxon>
        <taxon>Gunneridae</taxon>
        <taxon>Pentapetalae</taxon>
        <taxon>rosids</taxon>
        <taxon>malvids</taxon>
        <taxon>Sapindales</taxon>
        <taxon>Anacardiaceae</taxon>
        <taxon>Pistacia</taxon>
    </lineage>
</organism>
<accession>A0ACC1C8B5</accession>
<reference evidence="2" key="1">
    <citation type="journal article" date="2023" name="G3 (Bethesda)">
        <title>Genome assembly and association tests identify interacting loci associated with vigor, precocity, and sex in interspecific pistachio rootstocks.</title>
        <authorList>
            <person name="Palmer W."/>
            <person name="Jacygrad E."/>
            <person name="Sagayaradj S."/>
            <person name="Cavanaugh K."/>
            <person name="Han R."/>
            <person name="Bertier L."/>
            <person name="Beede B."/>
            <person name="Kafkas S."/>
            <person name="Golino D."/>
            <person name="Preece J."/>
            <person name="Michelmore R."/>
        </authorList>
    </citation>
    <scope>NUCLEOTIDE SEQUENCE [LARGE SCALE GENOMIC DNA]</scope>
</reference>
<evidence type="ECO:0000313" key="2">
    <source>
        <dbReference type="Proteomes" id="UP001164250"/>
    </source>
</evidence>
<gene>
    <name evidence="1" type="ORF">Patl1_00891</name>
</gene>
<evidence type="ECO:0000313" key="1">
    <source>
        <dbReference type="EMBL" id="KAJ0111762.1"/>
    </source>
</evidence>
<sequence length="103" mass="11627">MQIRHTLSSIKEEITRYISVLFMIYILTQASISNAYSIFVQQGFENPQEATSHIVCTNCHLANKPVDIEVSHTILLDTVFEAIVRISYNMQLKQVIANGKKGA</sequence>
<dbReference type="Proteomes" id="UP001164250">
    <property type="component" value="Chromosome 1"/>
</dbReference>